<reference evidence="2 3" key="1">
    <citation type="journal article" date="2021" name="Elife">
        <title>Chloroplast acquisition without the gene transfer in kleptoplastic sea slugs, Plakobranchus ocellatus.</title>
        <authorList>
            <person name="Maeda T."/>
            <person name="Takahashi S."/>
            <person name="Yoshida T."/>
            <person name="Shimamura S."/>
            <person name="Takaki Y."/>
            <person name="Nagai Y."/>
            <person name="Toyoda A."/>
            <person name="Suzuki Y."/>
            <person name="Arimoto A."/>
            <person name="Ishii H."/>
            <person name="Satoh N."/>
            <person name="Nishiyama T."/>
            <person name="Hasebe M."/>
            <person name="Maruyama T."/>
            <person name="Minagawa J."/>
            <person name="Obokata J."/>
            <person name="Shigenobu S."/>
        </authorList>
    </citation>
    <scope>NUCLEOTIDE SEQUENCE [LARGE SCALE GENOMIC DNA]</scope>
</reference>
<dbReference type="InterPro" id="IPR019427">
    <property type="entry name" value="7TM_GPCR_serpentine_rcpt_Srw"/>
</dbReference>
<dbReference type="GO" id="GO:0008528">
    <property type="term" value="F:G protein-coupled peptide receptor activity"/>
    <property type="evidence" value="ECO:0007669"/>
    <property type="project" value="InterPro"/>
</dbReference>
<protein>
    <recommendedName>
        <fullName evidence="4">G-protein coupled receptors family 1 profile domain-containing protein</fullName>
    </recommendedName>
</protein>
<organism evidence="2 3">
    <name type="scientific">Plakobranchus ocellatus</name>
    <dbReference type="NCBI Taxonomy" id="259542"/>
    <lineage>
        <taxon>Eukaryota</taxon>
        <taxon>Metazoa</taxon>
        <taxon>Spiralia</taxon>
        <taxon>Lophotrochozoa</taxon>
        <taxon>Mollusca</taxon>
        <taxon>Gastropoda</taxon>
        <taxon>Heterobranchia</taxon>
        <taxon>Euthyneura</taxon>
        <taxon>Panpulmonata</taxon>
        <taxon>Sacoglossa</taxon>
        <taxon>Placobranchoidea</taxon>
        <taxon>Plakobranchidae</taxon>
        <taxon>Plakobranchus</taxon>
    </lineage>
</organism>
<accession>A0AAV4C4T2</accession>
<dbReference type="AlphaFoldDB" id="A0AAV4C4T2"/>
<evidence type="ECO:0008006" key="4">
    <source>
        <dbReference type="Google" id="ProtNLM"/>
    </source>
</evidence>
<dbReference type="SUPFAM" id="SSF81321">
    <property type="entry name" value="Family A G protein-coupled receptor-like"/>
    <property type="match status" value="1"/>
</dbReference>
<dbReference type="Pfam" id="PF10324">
    <property type="entry name" value="7TM_GPCR_Srw"/>
    <property type="match status" value="1"/>
</dbReference>
<dbReference type="InterPro" id="IPR052954">
    <property type="entry name" value="GPCR-Ligand_Int"/>
</dbReference>
<gene>
    <name evidence="2" type="ORF">PoB_005262900</name>
</gene>
<keyword evidence="1" id="KW-0472">Membrane</keyword>
<feature type="transmembrane region" description="Helical" evidence="1">
    <location>
        <begin position="131"/>
        <end position="150"/>
    </location>
</feature>
<evidence type="ECO:0000256" key="1">
    <source>
        <dbReference type="SAM" id="Phobius"/>
    </source>
</evidence>
<evidence type="ECO:0000313" key="2">
    <source>
        <dbReference type="EMBL" id="GFO26124.1"/>
    </source>
</evidence>
<dbReference type="Proteomes" id="UP000735302">
    <property type="component" value="Unassembled WGS sequence"/>
</dbReference>
<evidence type="ECO:0000313" key="3">
    <source>
        <dbReference type="Proteomes" id="UP000735302"/>
    </source>
</evidence>
<keyword evidence="1" id="KW-0812">Transmembrane</keyword>
<dbReference type="Gene3D" id="1.20.1070.10">
    <property type="entry name" value="Rhodopsin 7-helix transmembrane proteins"/>
    <property type="match status" value="1"/>
</dbReference>
<dbReference type="PANTHER" id="PTHR46641">
    <property type="entry name" value="FMRFAMIDE RECEPTOR-RELATED"/>
    <property type="match status" value="1"/>
</dbReference>
<feature type="transmembrane region" description="Helical" evidence="1">
    <location>
        <begin position="87"/>
        <end position="111"/>
    </location>
</feature>
<feature type="transmembrane region" description="Helical" evidence="1">
    <location>
        <begin position="40"/>
        <end position="66"/>
    </location>
</feature>
<keyword evidence="1" id="KW-1133">Transmembrane helix</keyword>
<dbReference type="PANTHER" id="PTHR46641:SF2">
    <property type="entry name" value="FMRFAMIDE RECEPTOR"/>
    <property type="match status" value="1"/>
</dbReference>
<dbReference type="EMBL" id="BLXT01005793">
    <property type="protein sequence ID" value="GFO26124.1"/>
    <property type="molecule type" value="Genomic_DNA"/>
</dbReference>
<comment type="caution">
    <text evidence="2">The sequence shown here is derived from an EMBL/GenBank/DDBJ whole genome shotgun (WGS) entry which is preliminary data.</text>
</comment>
<sequence length="177" mass="20226">MDENVDADSDACAKKFFFSSTFFFQLIQDMYVFLRDFYDYTVGFVCVISVTVGCILIGIRVSIAARARAKMMSKPGGQKSGKEQSQVASRTTITMLTVCILFLFTQGLSFVMEQSVPVSPTWNYYIVHVQVPYTLYAINSSSNFIIYVILNKNFRDTYINLMKCRKEPRNTNNALRE</sequence>
<keyword evidence="3" id="KW-1185">Reference proteome</keyword>
<proteinExistence type="predicted"/>
<name>A0AAV4C4T2_9GAST</name>